<keyword evidence="2" id="KW-1185">Reference proteome</keyword>
<evidence type="ECO:0000259" key="1">
    <source>
        <dbReference type="PROSITE" id="PS51277"/>
    </source>
</evidence>
<gene>
    <name evidence="3" type="primary">LOC120279206</name>
</gene>
<evidence type="ECO:0000313" key="3">
    <source>
        <dbReference type="RefSeq" id="XP_039142009.1"/>
    </source>
</evidence>
<organism evidence="2 3">
    <name type="scientific">Dioscorea cayennensis subsp. rotundata</name>
    <name type="common">White Guinea yam</name>
    <name type="synonym">Dioscorea rotundata</name>
    <dbReference type="NCBI Taxonomy" id="55577"/>
    <lineage>
        <taxon>Eukaryota</taxon>
        <taxon>Viridiplantae</taxon>
        <taxon>Streptophyta</taxon>
        <taxon>Embryophyta</taxon>
        <taxon>Tracheophyta</taxon>
        <taxon>Spermatophyta</taxon>
        <taxon>Magnoliopsida</taxon>
        <taxon>Liliopsida</taxon>
        <taxon>Dioscoreales</taxon>
        <taxon>Dioscoreaceae</taxon>
        <taxon>Dioscorea</taxon>
    </lineage>
</organism>
<dbReference type="Pfam" id="PF03181">
    <property type="entry name" value="BURP"/>
    <property type="match status" value="2"/>
</dbReference>
<reference evidence="3" key="1">
    <citation type="submission" date="2025-08" db="UniProtKB">
        <authorList>
            <consortium name="RefSeq"/>
        </authorList>
    </citation>
    <scope>IDENTIFICATION</scope>
</reference>
<evidence type="ECO:0000313" key="2">
    <source>
        <dbReference type="Proteomes" id="UP001515500"/>
    </source>
</evidence>
<feature type="domain" description="BURP" evidence="1">
    <location>
        <begin position="58"/>
        <end position="237"/>
    </location>
</feature>
<dbReference type="Proteomes" id="UP001515500">
    <property type="component" value="Chromosome 2"/>
</dbReference>
<dbReference type="SMART" id="SM01045">
    <property type="entry name" value="BURP"/>
    <property type="match status" value="1"/>
</dbReference>
<proteinExistence type="predicted"/>
<dbReference type="InterPro" id="IPR004873">
    <property type="entry name" value="BURP_dom"/>
</dbReference>
<accession>A0AB40CPR7</accession>
<dbReference type="PROSITE" id="PS51277">
    <property type="entry name" value="BURP"/>
    <property type="match status" value="1"/>
</dbReference>
<dbReference type="GeneID" id="120279206"/>
<sequence length="238" mass="26445">MLPNSSILRAILDLDELDKEKFNVDLNDAVNGLGYSLNGYVDSEAPVHVPDVFNGTLFFLEKEVIPGSKLHLRFTKMFSSSPLISRLQANTIPFAANKLLEILTDHIHVKPTSVTASVMNKTLIECEEPALEGESKHCATLLESMVEFHHAEDKLVAACHSRPYPYAVFYCHAAGETKAYTMALEGDGTKVEAVAVCHLDTSKWNPKHLAFQVLKVKPGSVPICHFMPKEDVLWTIRN</sequence>
<dbReference type="PANTHER" id="PTHR31236:SF2">
    <property type="entry name" value="BURP DOMAIN PROTEIN RD22"/>
    <property type="match status" value="1"/>
</dbReference>
<dbReference type="InterPro" id="IPR044816">
    <property type="entry name" value="BURP"/>
</dbReference>
<protein>
    <submittedName>
        <fullName evidence="3">BURP domain-containing protein 3-like</fullName>
    </submittedName>
</protein>
<dbReference type="RefSeq" id="XP_039142009.1">
    <property type="nucleotide sequence ID" value="XM_039286075.1"/>
</dbReference>
<name>A0AB40CPR7_DIOCR</name>
<dbReference type="AlphaFoldDB" id="A0AB40CPR7"/>
<dbReference type="PANTHER" id="PTHR31236">
    <property type="entry name" value="BURP DOMAIN PROTEIN USPL1-LIKE"/>
    <property type="match status" value="1"/>
</dbReference>